<sequence>MNHPHFTVKPQVSRKQTQSNEIADGLAKAGADDASVPSAPLTYLELFSRDKSRNKTIWIIPPVHHWHQGSRPGG</sequence>
<evidence type="ECO:0000313" key="2">
    <source>
        <dbReference type="Proteomes" id="UP000499080"/>
    </source>
</evidence>
<organism evidence="1 2">
    <name type="scientific">Araneus ventricosus</name>
    <name type="common">Orbweaver spider</name>
    <name type="synonym">Epeira ventricosa</name>
    <dbReference type="NCBI Taxonomy" id="182803"/>
    <lineage>
        <taxon>Eukaryota</taxon>
        <taxon>Metazoa</taxon>
        <taxon>Ecdysozoa</taxon>
        <taxon>Arthropoda</taxon>
        <taxon>Chelicerata</taxon>
        <taxon>Arachnida</taxon>
        <taxon>Araneae</taxon>
        <taxon>Araneomorphae</taxon>
        <taxon>Entelegynae</taxon>
        <taxon>Araneoidea</taxon>
        <taxon>Araneidae</taxon>
        <taxon>Araneus</taxon>
    </lineage>
</organism>
<keyword evidence="2" id="KW-1185">Reference proteome</keyword>
<evidence type="ECO:0000313" key="1">
    <source>
        <dbReference type="EMBL" id="GBM93546.1"/>
    </source>
</evidence>
<evidence type="ECO:0008006" key="3">
    <source>
        <dbReference type="Google" id="ProtNLM"/>
    </source>
</evidence>
<comment type="caution">
    <text evidence="1">The sequence shown here is derived from an EMBL/GenBank/DDBJ whole genome shotgun (WGS) entry which is preliminary data.</text>
</comment>
<dbReference type="Proteomes" id="UP000499080">
    <property type="component" value="Unassembled WGS sequence"/>
</dbReference>
<proteinExistence type="predicted"/>
<dbReference type="AlphaFoldDB" id="A0A4Y2JWE5"/>
<dbReference type="EMBL" id="BGPR01003882">
    <property type="protein sequence ID" value="GBM93546.1"/>
    <property type="molecule type" value="Genomic_DNA"/>
</dbReference>
<gene>
    <name evidence="1" type="ORF">AVEN_41614_1</name>
</gene>
<protein>
    <recommendedName>
        <fullName evidence="3">RNase H type-1 domain-containing protein</fullName>
    </recommendedName>
</protein>
<accession>A0A4Y2JWE5</accession>
<reference evidence="1 2" key="1">
    <citation type="journal article" date="2019" name="Sci. Rep.">
        <title>Orb-weaving spider Araneus ventricosus genome elucidates the spidroin gene catalogue.</title>
        <authorList>
            <person name="Kono N."/>
            <person name="Nakamura H."/>
            <person name="Ohtoshi R."/>
            <person name="Moran D.A.P."/>
            <person name="Shinohara A."/>
            <person name="Yoshida Y."/>
            <person name="Fujiwara M."/>
            <person name="Mori M."/>
            <person name="Tomita M."/>
            <person name="Arakawa K."/>
        </authorList>
    </citation>
    <scope>NUCLEOTIDE SEQUENCE [LARGE SCALE GENOMIC DNA]</scope>
</reference>
<name>A0A4Y2JWE5_ARAVE</name>